<sequence>MNPYDFLFDLALILLSTKVLGLFTRKIHMPQVVGALLAGLLLGPAVLNILKETELIHDLSEIGVIVLMFCAGMETDMEELKKTGKKSFLIALIGVLVPLAGGFAVAYFFNKPGVIDSDASCTLFLQNVFIGVILTATSVSITVETLKELGKLKTRSGNAILGAAIIDDILGIIALTVITSMADSSVNIGIVLLKIVGFFVFALAAGFLFYKIYEKWSGSAPRGLHRHAIIAFVFCLIMSYVAEVWFGVADITGAFIAGLIISKTQKTQFLASKFDTLSYLLLSPVFFASIGLKVELPNMTASIVLFAVILVVVAILTKVIGCGLGAKVCGYQNYQCWRIGVGMISRGEVALIVASKGAQLGLLGSAFLGPVVVVVVITTIITPILLKPVFRRGPVTVSPEMELIPESESLSRNYEELSKLRNGQYQEGEERPRR</sequence>
<keyword evidence="5 11" id="KW-0812">Transmembrane</keyword>
<proteinExistence type="inferred from homology"/>
<dbReference type="GO" id="GO:0006814">
    <property type="term" value="P:sodium ion transport"/>
    <property type="evidence" value="ECO:0007669"/>
    <property type="project" value="UniProtKB-KW"/>
</dbReference>
<organism evidence="13 14">
    <name type="scientific">Diplocloster agilis</name>
    <dbReference type="NCBI Taxonomy" id="2850323"/>
    <lineage>
        <taxon>Bacteria</taxon>
        <taxon>Bacillati</taxon>
        <taxon>Bacillota</taxon>
        <taxon>Clostridia</taxon>
        <taxon>Lachnospirales</taxon>
        <taxon>Lachnospiraceae</taxon>
        <taxon>Diplocloster</taxon>
    </lineage>
</organism>
<dbReference type="Proteomes" id="UP000712157">
    <property type="component" value="Unassembled WGS sequence"/>
</dbReference>
<dbReference type="PANTHER" id="PTHR43562:SF3">
    <property type="entry name" value="SODIUM ION_PROTON EXCHANGER (EUROFUNG)"/>
    <property type="match status" value="1"/>
</dbReference>
<gene>
    <name evidence="13" type="ORF">KTH89_00085</name>
</gene>
<protein>
    <submittedName>
        <fullName evidence="13">Cation:proton antiporter</fullName>
    </submittedName>
</protein>
<keyword evidence="9 11" id="KW-0472">Membrane</keyword>
<reference evidence="13" key="1">
    <citation type="submission" date="2021-06" db="EMBL/GenBank/DDBJ databases">
        <title>Description of novel taxa of the family Lachnospiraceae.</title>
        <authorList>
            <person name="Chaplin A.V."/>
            <person name="Sokolova S.R."/>
            <person name="Pikina A.P."/>
            <person name="Korzhanova M."/>
            <person name="Belova V."/>
            <person name="Korostin D."/>
            <person name="Efimov B.A."/>
        </authorList>
    </citation>
    <scope>NUCLEOTIDE SEQUENCE</scope>
    <source>
        <strain evidence="13">ASD5720</strain>
    </source>
</reference>
<dbReference type="PANTHER" id="PTHR43562">
    <property type="entry name" value="NAPA-TYPE SODIUM/HYDROGEN ANTIPORTER"/>
    <property type="match status" value="1"/>
</dbReference>
<keyword evidence="8" id="KW-0406">Ion transport</keyword>
<name>A0A949NCI3_9FIRM</name>
<keyword evidence="10" id="KW-0739">Sodium transport</keyword>
<evidence type="ECO:0000259" key="12">
    <source>
        <dbReference type="Pfam" id="PF00999"/>
    </source>
</evidence>
<evidence type="ECO:0000313" key="14">
    <source>
        <dbReference type="Proteomes" id="UP000712157"/>
    </source>
</evidence>
<keyword evidence="7" id="KW-0915">Sodium</keyword>
<feature type="transmembrane region" description="Helical" evidence="11">
    <location>
        <begin position="300"/>
        <end position="324"/>
    </location>
</feature>
<dbReference type="InterPro" id="IPR038770">
    <property type="entry name" value="Na+/solute_symporter_sf"/>
</dbReference>
<evidence type="ECO:0000256" key="8">
    <source>
        <dbReference type="ARBA" id="ARBA00023065"/>
    </source>
</evidence>
<comment type="subcellular location">
    <subcellularLocation>
        <location evidence="1">Membrane</location>
        <topology evidence="1">Multi-pass membrane protein</topology>
    </subcellularLocation>
</comment>
<feature type="transmembrane region" description="Helical" evidence="11">
    <location>
        <begin position="188"/>
        <end position="212"/>
    </location>
</feature>
<dbReference type="AlphaFoldDB" id="A0A949NCI3"/>
<evidence type="ECO:0000256" key="6">
    <source>
        <dbReference type="ARBA" id="ARBA00022989"/>
    </source>
</evidence>
<evidence type="ECO:0000256" key="3">
    <source>
        <dbReference type="ARBA" id="ARBA00022448"/>
    </source>
</evidence>
<evidence type="ECO:0000256" key="10">
    <source>
        <dbReference type="ARBA" id="ARBA00023201"/>
    </source>
</evidence>
<dbReference type="Pfam" id="PF00999">
    <property type="entry name" value="Na_H_Exchanger"/>
    <property type="match status" value="1"/>
</dbReference>
<comment type="caution">
    <text evidence="13">The sequence shown here is derived from an EMBL/GenBank/DDBJ whole genome shotgun (WGS) entry which is preliminary data.</text>
</comment>
<feature type="transmembrane region" description="Helical" evidence="11">
    <location>
        <begin position="248"/>
        <end position="264"/>
    </location>
</feature>
<dbReference type="GO" id="GO:0016020">
    <property type="term" value="C:membrane"/>
    <property type="evidence" value="ECO:0007669"/>
    <property type="project" value="UniProtKB-SubCell"/>
</dbReference>
<feature type="transmembrane region" description="Helical" evidence="11">
    <location>
        <begin position="32"/>
        <end position="50"/>
    </location>
</feature>
<evidence type="ECO:0000256" key="11">
    <source>
        <dbReference type="SAM" id="Phobius"/>
    </source>
</evidence>
<feature type="transmembrane region" description="Helical" evidence="11">
    <location>
        <begin position="276"/>
        <end position="294"/>
    </location>
</feature>
<evidence type="ECO:0000256" key="4">
    <source>
        <dbReference type="ARBA" id="ARBA00022449"/>
    </source>
</evidence>
<dbReference type="InterPro" id="IPR006153">
    <property type="entry name" value="Cation/H_exchanger_TM"/>
</dbReference>
<dbReference type="GO" id="GO:0015297">
    <property type="term" value="F:antiporter activity"/>
    <property type="evidence" value="ECO:0007669"/>
    <property type="project" value="UniProtKB-KW"/>
</dbReference>
<feature type="transmembrane region" description="Helical" evidence="11">
    <location>
        <begin position="224"/>
        <end position="242"/>
    </location>
</feature>
<accession>A0A949NCI3</accession>
<evidence type="ECO:0000256" key="9">
    <source>
        <dbReference type="ARBA" id="ARBA00023136"/>
    </source>
</evidence>
<feature type="transmembrane region" description="Helical" evidence="11">
    <location>
        <begin position="360"/>
        <end position="386"/>
    </location>
</feature>
<keyword evidence="3" id="KW-0813">Transport</keyword>
<keyword evidence="4" id="KW-0050">Antiport</keyword>
<evidence type="ECO:0000256" key="7">
    <source>
        <dbReference type="ARBA" id="ARBA00023053"/>
    </source>
</evidence>
<feature type="transmembrane region" description="Helical" evidence="11">
    <location>
        <begin position="158"/>
        <end position="182"/>
    </location>
</feature>
<evidence type="ECO:0000313" key="13">
    <source>
        <dbReference type="EMBL" id="MBU9734911.1"/>
    </source>
</evidence>
<feature type="transmembrane region" description="Helical" evidence="11">
    <location>
        <begin position="87"/>
        <end position="108"/>
    </location>
</feature>
<evidence type="ECO:0000256" key="2">
    <source>
        <dbReference type="ARBA" id="ARBA00005551"/>
    </source>
</evidence>
<feature type="transmembrane region" description="Helical" evidence="11">
    <location>
        <begin position="128"/>
        <end position="146"/>
    </location>
</feature>
<evidence type="ECO:0000256" key="5">
    <source>
        <dbReference type="ARBA" id="ARBA00022692"/>
    </source>
</evidence>
<dbReference type="GO" id="GO:1902600">
    <property type="term" value="P:proton transmembrane transport"/>
    <property type="evidence" value="ECO:0007669"/>
    <property type="project" value="InterPro"/>
</dbReference>
<dbReference type="RefSeq" id="WP_238720174.1">
    <property type="nucleotide sequence ID" value="NZ_JAHQCW010000001.1"/>
</dbReference>
<feature type="domain" description="Cation/H+ exchanger transmembrane" evidence="12">
    <location>
        <begin position="17"/>
        <end position="391"/>
    </location>
</feature>
<keyword evidence="6 11" id="KW-1133">Transmembrane helix</keyword>
<dbReference type="EMBL" id="JAHQCW010000001">
    <property type="protein sequence ID" value="MBU9734911.1"/>
    <property type="molecule type" value="Genomic_DNA"/>
</dbReference>
<evidence type="ECO:0000256" key="1">
    <source>
        <dbReference type="ARBA" id="ARBA00004141"/>
    </source>
</evidence>
<dbReference type="Gene3D" id="1.20.1530.20">
    <property type="match status" value="1"/>
</dbReference>
<comment type="similarity">
    <text evidence="2">Belongs to the monovalent cation:proton antiporter 2 (CPA2) transporter (TC 2.A.37) family.</text>
</comment>
<keyword evidence="14" id="KW-1185">Reference proteome</keyword>